<feature type="compositionally biased region" description="Acidic residues" evidence="1">
    <location>
        <begin position="149"/>
        <end position="182"/>
    </location>
</feature>
<accession>A0A9R1CSK1</accession>
<feature type="region of interest" description="Disordered" evidence="1">
    <location>
        <begin position="58"/>
        <end position="222"/>
    </location>
</feature>
<sequence>MGLQCSILGHAFEPAGVERESEEEGDEVVTTEREIERCRRCGAERVVSESTEVTAVVDGEAVGLESDADGESAANLAGAGEDTGTDTAPASGNGPDASDDAITDVAGEDAAGGTDPDAVDRPTTARADDPEPGIENDAADPRQRGGEVIDPEPDRPDEEPIDDELRDPDSEDAEILTDEDTDREPGEWPDDLEKSDDGAGTDRVVETDAPVETPEETDESLSGITVPEGEIVCPECGFRIDAQSGYRGGDSCPECNGWLEAERNQ</sequence>
<evidence type="ECO:0000313" key="2">
    <source>
        <dbReference type="EMBL" id="MCQ4333012.1"/>
    </source>
</evidence>
<dbReference type="AlphaFoldDB" id="A0A9R1CSK1"/>
<organism evidence="2 3">
    <name type="scientific">Natronomonas aquatica</name>
    <dbReference type="NCBI Taxonomy" id="2841590"/>
    <lineage>
        <taxon>Archaea</taxon>
        <taxon>Methanobacteriati</taxon>
        <taxon>Methanobacteriota</taxon>
        <taxon>Stenosarchaea group</taxon>
        <taxon>Halobacteria</taxon>
        <taxon>Halobacteriales</taxon>
        <taxon>Natronomonadaceae</taxon>
        <taxon>Natronomonas</taxon>
    </lineage>
</organism>
<proteinExistence type="predicted"/>
<dbReference type="RefSeq" id="WP_256029006.1">
    <property type="nucleotide sequence ID" value="NZ_JAHLKM010000005.1"/>
</dbReference>
<dbReference type="InterPro" id="IPR055519">
    <property type="entry name" value="DUF7093"/>
</dbReference>
<dbReference type="Proteomes" id="UP001139494">
    <property type="component" value="Unassembled WGS sequence"/>
</dbReference>
<gene>
    <name evidence="2" type="ORF">KM295_05760</name>
</gene>
<evidence type="ECO:0000256" key="1">
    <source>
        <dbReference type="SAM" id="MobiDB-lite"/>
    </source>
</evidence>
<evidence type="ECO:0000313" key="3">
    <source>
        <dbReference type="Proteomes" id="UP001139494"/>
    </source>
</evidence>
<name>A0A9R1CSK1_9EURY</name>
<dbReference type="Pfam" id="PF23373">
    <property type="entry name" value="DUF7093"/>
    <property type="match status" value="1"/>
</dbReference>
<protein>
    <submittedName>
        <fullName evidence="2">Uncharacterized protein</fullName>
    </submittedName>
</protein>
<keyword evidence="3" id="KW-1185">Reference proteome</keyword>
<comment type="caution">
    <text evidence="2">The sequence shown here is derived from an EMBL/GenBank/DDBJ whole genome shotgun (WGS) entry which is preliminary data.</text>
</comment>
<reference evidence="2" key="1">
    <citation type="journal article" date="2023" name="Front. Microbiol.">
        <title>Genomic-based phylogenetic and metabolic analyses of the genus Natronomonas, and description of Natronomonas aquatica sp. nov.</title>
        <authorList>
            <person name="Garcia-Roldan A."/>
            <person name="Duran-Viseras A."/>
            <person name="de la Haba R.R."/>
            <person name="Corral P."/>
            <person name="Sanchez-Porro C."/>
            <person name="Ventosa A."/>
        </authorList>
    </citation>
    <scope>NUCLEOTIDE SEQUENCE</scope>
    <source>
        <strain evidence="2">F2-12</strain>
    </source>
</reference>
<feature type="compositionally biased region" description="Basic and acidic residues" evidence="1">
    <location>
        <begin position="183"/>
        <end position="197"/>
    </location>
</feature>
<dbReference type="EMBL" id="JAHLKM010000005">
    <property type="protein sequence ID" value="MCQ4333012.1"/>
    <property type="molecule type" value="Genomic_DNA"/>
</dbReference>